<gene>
    <name evidence="2" type="ORF">NDU88_005906</name>
</gene>
<evidence type="ECO:0000313" key="2">
    <source>
        <dbReference type="EMBL" id="KAJ1100831.1"/>
    </source>
</evidence>
<feature type="region of interest" description="Disordered" evidence="1">
    <location>
        <begin position="1"/>
        <end position="91"/>
    </location>
</feature>
<keyword evidence="3" id="KW-1185">Reference proteome</keyword>
<sequence>MRAAAKEPPAEAQAGRSYLQRGQDPHESVGALQQRPKNRHRRPGRPPPQYQGPSAKSPPTSSPSHAFPGSRRGSTNHKEIAQPYVLKGSKQIDLENKRETMLKERICKELTEAKM</sequence>
<comment type="caution">
    <text evidence="2">The sequence shown here is derived from an EMBL/GenBank/DDBJ whole genome shotgun (WGS) entry which is preliminary data.</text>
</comment>
<proteinExistence type="predicted"/>
<feature type="compositionally biased region" description="Low complexity" evidence="1">
    <location>
        <begin position="53"/>
        <end position="64"/>
    </location>
</feature>
<dbReference type="Proteomes" id="UP001066276">
    <property type="component" value="Chromosome 10"/>
</dbReference>
<protein>
    <submittedName>
        <fullName evidence="2">Uncharacterized protein</fullName>
    </submittedName>
</protein>
<name>A0AAV7MAQ9_PLEWA</name>
<organism evidence="2 3">
    <name type="scientific">Pleurodeles waltl</name>
    <name type="common">Iberian ribbed newt</name>
    <dbReference type="NCBI Taxonomy" id="8319"/>
    <lineage>
        <taxon>Eukaryota</taxon>
        <taxon>Metazoa</taxon>
        <taxon>Chordata</taxon>
        <taxon>Craniata</taxon>
        <taxon>Vertebrata</taxon>
        <taxon>Euteleostomi</taxon>
        <taxon>Amphibia</taxon>
        <taxon>Batrachia</taxon>
        <taxon>Caudata</taxon>
        <taxon>Salamandroidea</taxon>
        <taxon>Salamandridae</taxon>
        <taxon>Pleurodelinae</taxon>
        <taxon>Pleurodeles</taxon>
    </lineage>
</organism>
<evidence type="ECO:0000256" key="1">
    <source>
        <dbReference type="SAM" id="MobiDB-lite"/>
    </source>
</evidence>
<accession>A0AAV7MAQ9</accession>
<reference evidence="2" key="1">
    <citation type="journal article" date="2022" name="bioRxiv">
        <title>Sequencing and chromosome-scale assembly of the giantPleurodeles waltlgenome.</title>
        <authorList>
            <person name="Brown T."/>
            <person name="Elewa A."/>
            <person name="Iarovenko S."/>
            <person name="Subramanian E."/>
            <person name="Araus A.J."/>
            <person name="Petzold A."/>
            <person name="Susuki M."/>
            <person name="Suzuki K.-i.T."/>
            <person name="Hayashi T."/>
            <person name="Toyoda A."/>
            <person name="Oliveira C."/>
            <person name="Osipova E."/>
            <person name="Leigh N.D."/>
            <person name="Simon A."/>
            <person name="Yun M.H."/>
        </authorList>
    </citation>
    <scope>NUCLEOTIDE SEQUENCE</scope>
    <source>
        <strain evidence="2">20211129_DDA</strain>
        <tissue evidence="2">Liver</tissue>
    </source>
</reference>
<evidence type="ECO:0000313" key="3">
    <source>
        <dbReference type="Proteomes" id="UP001066276"/>
    </source>
</evidence>
<dbReference type="AlphaFoldDB" id="A0AAV7MAQ9"/>
<dbReference type="EMBL" id="JANPWB010000014">
    <property type="protein sequence ID" value="KAJ1100831.1"/>
    <property type="molecule type" value="Genomic_DNA"/>
</dbReference>